<sequence length="281" mass="31117">MKKLILLICAVLGSYALNAQVTTPQPSPTSKLEQKVGLTEVTIAYSRPSMRGRAIFGELVPFGEVWRTGANQNTIVTFSDDVKIGGKDVKKGSYALFSKPNKNSWDVYFYNDTNNWGNPEKWDDSKVVAKVTATPYELPFEVETFTIDVDNLTNNGASLGIVWENTYVGVPFEVPTKEKATASIKKVMNGPQSGDYYAAAVYYLQEGQDLDQAQEWMDKAISEQKEAPFWMLRQKSLIQAKQGDTKGAIETAKKSLAAAEKAGNKDYVKLNQDSIAEWGAK</sequence>
<gene>
    <name evidence="2" type="ORF">JM658_05300</name>
</gene>
<feature type="signal peptide" evidence="1">
    <location>
        <begin position="1"/>
        <end position="19"/>
    </location>
</feature>
<keyword evidence="1" id="KW-0732">Signal</keyword>
<dbReference type="RefSeq" id="WP_236958202.1">
    <property type="nucleotide sequence ID" value="NZ_JAETXX010000002.1"/>
</dbReference>
<keyword evidence="3" id="KW-1185">Reference proteome</keyword>
<evidence type="ECO:0000313" key="2">
    <source>
        <dbReference type="EMBL" id="MCF8714240.1"/>
    </source>
</evidence>
<comment type="caution">
    <text evidence="2">The sequence shown here is derived from an EMBL/GenBank/DDBJ whole genome shotgun (WGS) entry which is preliminary data.</text>
</comment>
<dbReference type="Pfam" id="PF11138">
    <property type="entry name" value="DUF2911"/>
    <property type="match status" value="1"/>
</dbReference>
<reference evidence="2 3" key="1">
    <citation type="submission" date="2021-01" db="EMBL/GenBank/DDBJ databases">
        <title>Genome sequencing of Joostella atrarenae M1-2 (= KCTC 23194).</title>
        <authorList>
            <person name="Zakaria M.R."/>
            <person name="Lam M.Q."/>
            <person name="Chong C.S."/>
        </authorList>
    </citation>
    <scope>NUCLEOTIDE SEQUENCE [LARGE SCALE GENOMIC DNA]</scope>
    <source>
        <strain evidence="2 3">M1-2</strain>
    </source>
</reference>
<protein>
    <submittedName>
        <fullName evidence="2">DUF2911 domain-containing protein</fullName>
    </submittedName>
</protein>
<name>A0ABS9J1L8_9FLAO</name>
<feature type="chain" id="PRO_5045568690" evidence="1">
    <location>
        <begin position="20"/>
        <end position="281"/>
    </location>
</feature>
<accession>A0ABS9J1L8</accession>
<evidence type="ECO:0000313" key="3">
    <source>
        <dbReference type="Proteomes" id="UP000829517"/>
    </source>
</evidence>
<proteinExistence type="predicted"/>
<dbReference type="EMBL" id="JAETXX010000002">
    <property type="protein sequence ID" value="MCF8714240.1"/>
    <property type="molecule type" value="Genomic_DNA"/>
</dbReference>
<organism evidence="2 3">
    <name type="scientific">Joostella atrarenae</name>
    <dbReference type="NCBI Taxonomy" id="679257"/>
    <lineage>
        <taxon>Bacteria</taxon>
        <taxon>Pseudomonadati</taxon>
        <taxon>Bacteroidota</taxon>
        <taxon>Flavobacteriia</taxon>
        <taxon>Flavobacteriales</taxon>
        <taxon>Flavobacteriaceae</taxon>
        <taxon>Joostella</taxon>
    </lineage>
</organism>
<dbReference type="InterPro" id="IPR021314">
    <property type="entry name" value="DUF2911"/>
</dbReference>
<evidence type="ECO:0000256" key="1">
    <source>
        <dbReference type="SAM" id="SignalP"/>
    </source>
</evidence>
<dbReference type="Proteomes" id="UP000829517">
    <property type="component" value="Unassembled WGS sequence"/>
</dbReference>